<dbReference type="Pfam" id="PF03466">
    <property type="entry name" value="LysR_substrate"/>
    <property type="match status" value="1"/>
</dbReference>
<gene>
    <name evidence="6" type="ORF">SAMN04488563_3323</name>
</gene>
<evidence type="ECO:0000313" key="6">
    <source>
        <dbReference type="EMBL" id="SDU62584.1"/>
    </source>
</evidence>
<evidence type="ECO:0000256" key="3">
    <source>
        <dbReference type="ARBA" id="ARBA00023125"/>
    </source>
</evidence>
<dbReference type="GO" id="GO:0003677">
    <property type="term" value="F:DNA binding"/>
    <property type="evidence" value="ECO:0007669"/>
    <property type="project" value="UniProtKB-KW"/>
</dbReference>
<dbReference type="AlphaFoldDB" id="A0A1H2K1J6"/>
<dbReference type="OrthoDB" id="3181812at2"/>
<dbReference type="Proteomes" id="UP000182977">
    <property type="component" value="Chromosome I"/>
</dbReference>
<comment type="similarity">
    <text evidence="1">Belongs to the LysR transcriptional regulatory family.</text>
</comment>
<name>A0A1H2K1J6_9ACTN</name>
<dbReference type="RefSeq" id="WP_046768051.1">
    <property type="nucleotide sequence ID" value="NZ_KQ061224.1"/>
</dbReference>
<protein>
    <submittedName>
        <fullName evidence="6">DNA-binding transcriptional regulator, LysR family</fullName>
    </submittedName>
</protein>
<dbReference type="PANTHER" id="PTHR30346">
    <property type="entry name" value="TRANSCRIPTIONAL DUAL REGULATOR HCAR-RELATED"/>
    <property type="match status" value="1"/>
</dbReference>
<sequence length="307" mass="33336">MELRDIEIFLTLSEELHFGRTAERLHLTPARVSQSIKKQERRVGGLLFERTSRHVTLTPLGAQLRDDLRAGYDAIRTGLARATETASGVVGTLRLGVMGNDSSLFLRVLGRFRRGNPGCDLEIREIHFSDPFGPLRSEQADVVVLWRPVREPDLTVGPTVFTVGRVLAVAAGHELAGRASVSLEDLADHVRIDPAGRFPDYWLEALLPAHTPSGRPVPRRGPRPRTVHEILTLVAAGECVTPIGAQASLYAAHPGVCFVPIHDAPPTEWALVWRTSAQTPLIRAFAGAAADVGPSTLEDVTATVSRG</sequence>
<dbReference type="SUPFAM" id="SSF46785">
    <property type="entry name" value="Winged helix' DNA-binding domain"/>
    <property type="match status" value="1"/>
</dbReference>
<evidence type="ECO:0000313" key="7">
    <source>
        <dbReference type="Proteomes" id="UP000182977"/>
    </source>
</evidence>
<keyword evidence="4" id="KW-0804">Transcription</keyword>
<evidence type="ECO:0000259" key="5">
    <source>
        <dbReference type="PROSITE" id="PS50931"/>
    </source>
</evidence>
<keyword evidence="3 6" id="KW-0238">DNA-binding</keyword>
<proteinExistence type="inferred from homology"/>
<evidence type="ECO:0000256" key="4">
    <source>
        <dbReference type="ARBA" id="ARBA00023163"/>
    </source>
</evidence>
<dbReference type="InterPro" id="IPR036390">
    <property type="entry name" value="WH_DNA-bd_sf"/>
</dbReference>
<keyword evidence="7" id="KW-1185">Reference proteome</keyword>
<dbReference type="GO" id="GO:0032993">
    <property type="term" value="C:protein-DNA complex"/>
    <property type="evidence" value="ECO:0007669"/>
    <property type="project" value="TreeGrafter"/>
</dbReference>
<dbReference type="InterPro" id="IPR036388">
    <property type="entry name" value="WH-like_DNA-bd_sf"/>
</dbReference>
<dbReference type="Gene3D" id="1.10.10.10">
    <property type="entry name" value="Winged helix-like DNA-binding domain superfamily/Winged helix DNA-binding domain"/>
    <property type="match status" value="1"/>
</dbReference>
<dbReference type="Gene3D" id="3.40.190.10">
    <property type="entry name" value="Periplasmic binding protein-like II"/>
    <property type="match status" value="2"/>
</dbReference>
<keyword evidence="2" id="KW-0805">Transcription regulation</keyword>
<dbReference type="GO" id="GO:0003700">
    <property type="term" value="F:DNA-binding transcription factor activity"/>
    <property type="evidence" value="ECO:0007669"/>
    <property type="project" value="InterPro"/>
</dbReference>
<dbReference type="Pfam" id="PF00126">
    <property type="entry name" value="HTH_1"/>
    <property type="match status" value="1"/>
</dbReference>
<dbReference type="STRING" id="419479.SAMN04488563_3323"/>
<reference evidence="7" key="1">
    <citation type="submission" date="2016-10" db="EMBL/GenBank/DDBJ databases">
        <authorList>
            <person name="Varghese N."/>
            <person name="Submissions S."/>
        </authorList>
    </citation>
    <scope>NUCLEOTIDE SEQUENCE [LARGE SCALE GENOMIC DNA]</scope>
    <source>
        <strain evidence="7">DSM 45079</strain>
    </source>
</reference>
<dbReference type="PROSITE" id="PS50931">
    <property type="entry name" value="HTH_LYSR"/>
    <property type="match status" value="1"/>
</dbReference>
<dbReference type="CDD" id="cd08414">
    <property type="entry name" value="PBP2_LTTR_aromatics_like"/>
    <property type="match status" value="1"/>
</dbReference>
<dbReference type="InterPro" id="IPR005119">
    <property type="entry name" value="LysR_subst-bd"/>
</dbReference>
<feature type="domain" description="HTH lysR-type" evidence="5">
    <location>
        <begin position="1"/>
        <end position="58"/>
    </location>
</feature>
<dbReference type="PANTHER" id="PTHR30346:SF0">
    <property type="entry name" value="HCA OPERON TRANSCRIPTIONAL ACTIVATOR HCAR"/>
    <property type="match status" value="1"/>
</dbReference>
<accession>A0A1H2K1J6</accession>
<dbReference type="InterPro" id="IPR000847">
    <property type="entry name" value="LysR_HTH_N"/>
</dbReference>
<organism evidence="6 7">
    <name type="scientific">Jiangella alkaliphila</name>
    <dbReference type="NCBI Taxonomy" id="419479"/>
    <lineage>
        <taxon>Bacteria</taxon>
        <taxon>Bacillati</taxon>
        <taxon>Actinomycetota</taxon>
        <taxon>Actinomycetes</taxon>
        <taxon>Jiangellales</taxon>
        <taxon>Jiangellaceae</taxon>
        <taxon>Jiangella</taxon>
    </lineage>
</organism>
<evidence type="ECO:0000256" key="2">
    <source>
        <dbReference type="ARBA" id="ARBA00023015"/>
    </source>
</evidence>
<dbReference type="SUPFAM" id="SSF53850">
    <property type="entry name" value="Periplasmic binding protein-like II"/>
    <property type="match status" value="1"/>
</dbReference>
<evidence type="ECO:0000256" key="1">
    <source>
        <dbReference type="ARBA" id="ARBA00009437"/>
    </source>
</evidence>
<dbReference type="EMBL" id="LT629791">
    <property type="protein sequence ID" value="SDU62584.1"/>
    <property type="molecule type" value="Genomic_DNA"/>
</dbReference>